<dbReference type="PANTHER" id="PTHR43685">
    <property type="entry name" value="GLYCOSYLTRANSFERASE"/>
    <property type="match status" value="1"/>
</dbReference>
<evidence type="ECO:0000259" key="1">
    <source>
        <dbReference type="Pfam" id="PF00535"/>
    </source>
</evidence>
<dbReference type="InterPro" id="IPR029044">
    <property type="entry name" value="Nucleotide-diphossugar_trans"/>
</dbReference>
<sequence>MNISVILPTYQAEPYLPELLKRLKGQSTPPHEIIVVDSSSTDRTVEIAKHSGAKVLVINKEEFDHGGTRNYAAQEASGEVLAFMTQDALPEGRDFLASLTGPLRDSQVAAVCGRQIARANANVLEQMTREINYPEEMIRKSFGDLKRYGIKLFFFTNVCSAIRRDAFMKLGGFPEPIILNEDMILAAKCILSGYSIVYNPDAGVIHSHDYTLMGQFRRNFDIGVSMRMNDWIFQYTTAEREGRKLVKQQLSRLWRGGHWRWIPRWFAEAAAKYAGYRLGLSYRSLPMRLRRKFSMHAGFWLLHEDKLQSHAYQGRTPSA</sequence>
<reference evidence="2 3" key="1">
    <citation type="submission" date="2020-08" db="EMBL/GenBank/DDBJ databases">
        <title>Cohnella phylogeny.</title>
        <authorList>
            <person name="Dunlap C."/>
        </authorList>
    </citation>
    <scope>NUCLEOTIDE SEQUENCE [LARGE SCALE GENOMIC DNA]</scope>
    <source>
        <strain evidence="2 3">DSM 28246</strain>
    </source>
</reference>
<dbReference type="AlphaFoldDB" id="A0A7X0RN72"/>
<dbReference type="Gene3D" id="3.90.550.10">
    <property type="entry name" value="Spore Coat Polysaccharide Biosynthesis Protein SpsA, Chain A"/>
    <property type="match status" value="1"/>
</dbReference>
<dbReference type="PANTHER" id="PTHR43685:SF13">
    <property type="entry name" value="O ANTIGEN BIOSYNTHESIS RHAMNOSYLTRANSFERASE RFBN"/>
    <property type="match status" value="1"/>
</dbReference>
<dbReference type="GO" id="GO:0016740">
    <property type="term" value="F:transferase activity"/>
    <property type="evidence" value="ECO:0007669"/>
    <property type="project" value="UniProtKB-KW"/>
</dbReference>
<dbReference type="GO" id="GO:0044010">
    <property type="term" value="P:single-species biofilm formation"/>
    <property type="evidence" value="ECO:0007669"/>
    <property type="project" value="TreeGrafter"/>
</dbReference>
<proteinExistence type="predicted"/>
<evidence type="ECO:0000313" key="2">
    <source>
        <dbReference type="EMBL" id="MBB6670617.1"/>
    </source>
</evidence>
<dbReference type="InterPro" id="IPR001173">
    <property type="entry name" value="Glyco_trans_2-like"/>
</dbReference>
<keyword evidence="2" id="KW-0808">Transferase</keyword>
<evidence type="ECO:0000313" key="3">
    <source>
        <dbReference type="Proteomes" id="UP000547209"/>
    </source>
</evidence>
<protein>
    <submittedName>
        <fullName evidence="2">Glycosyltransferase family 2 protein</fullName>
    </submittedName>
</protein>
<dbReference type="InterPro" id="IPR050834">
    <property type="entry name" value="Glycosyltransf_2"/>
</dbReference>
<dbReference type="RefSeq" id="WP_185142080.1">
    <property type="nucleotide sequence ID" value="NZ_JACJVP010000010.1"/>
</dbReference>
<dbReference type="CDD" id="cd00761">
    <property type="entry name" value="Glyco_tranf_GTA_type"/>
    <property type="match status" value="1"/>
</dbReference>
<feature type="domain" description="Glycosyltransferase 2-like" evidence="1">
    <location>
        <begin position="4"/>
        <end position="170"/>
    </location>
</feature>
<gene>
    <name evidence="2" type="ORF">H7C19_07935</name>
</gene>
<comment type="caution">
    <text evidence="2">The sequence shown here is derived from an EMBL/GenBank/DDBJ whole genome shotgun (WGS) entry which is preliminary data.</text>
</comment>
<keyword evidence="3" id="KW-1185">Reference proteome</keyword>
<organism evidence="2 3">
    <name type="scientific">Cohnella nanjingensis</name>
    <dbReference type="NCBI Taxonomy" id="1387779"/>
    <lineage>
        <taxon>Bacteria</taxon>
        <taxon>Bacillati</taxon>
        <taxon>Bacillota</taxon>
        <taxon>Bacilli</taxon>
        <taxon>Bacillales</taxon>
        <taxon>Paenibacillaceae</taxon>
        <taxon>Cohnella</taxon>
    </lineage>
</organism>
<dbReference type="EMBL" id="JACJVP010000010">
    <property type="protein sequence ID" value="MBB6670617.1"/>
    <property type="molecule type" value="Genomic_DNA"/>
</dbReference>
<dbReference type="SUPFAM" id="SSF53448">
    <property type="entry name" value="Nucleotide-diphospho-sugar transferases"/>
    <property type="match status" value="1"/>
</dbReference>
<accession>A0A7X0RN72</accession>
<dbReference type="Proteomes" id="UP000547209">
    <property type="component" value="Unassembled WGS sequence"/>
</dbReference>
<name>A0A7X0RN72_9BACL</name>
<dbReference type="Pfam" id="PF00535">
    <property type="entry name" value="Glycos_transf_2"/>
    <property type="match status" value="1"/>
</dbReference>